<dbReference type="InterPro" id="IPR053117">
    <property type="entry name" value="DMAC_Protein"/>
</dbReference>
<keyword evidence="5" id="KW-1267">Proteomics identification</keyword>
<reference evidence="3" key="1">
    <citation type="submission" date="2024-01" db="EMBL/GenBank/DDBJ databases">
        <title>GRCr8: a new rat reference genome assembly contstructed from accurate long reads and long range scaffolding.</title>
        <authorList>
            <person name="Doris P.A."/>
            <person name="Kalbfleisch T."/>
            <person name="Li K."/>
            <person name="Howe K."/>
            <person name="Wood J."/>
        </authorList>
    </citation>
    <scope>NUCLEOTIDE SEQUENCE [LARGE SCALE GENOMIC DNA]</scope>
    <source>
        <strain evidence="3">Brown Norway</strain>
    </source>
</reference>
<evidence type="ECO:0000313" key="3">
    <source>
        <dbReference type="Ensembl" id="ENSRNOP00000100679.1"/>
    </source>
</evidence>
<feature type="domain" description="Distal membrane-arm assembly complex protein 1-like" evidence="2">
    <location>
        <begin position="45"/>
        <end position="90"/>
    </location>
</feature>
<gene>
    <name evidence="3" type="primary">Dmac1</name>
</gene>
<keyword evidence="4" id="KW-1185">Reference proteome</keyword>
<reference evidence="3" key="2">
    <citation type="submission" date="2025-08" db="UniProtKB">
        <authorList>
            <consortium name="Ensembl"/>
        </authorList>
    </citation>
    <scope>IDENTIFICATION</scope>
    <source>
        <strain evidence="3">Brown Norway</strain>
    </source>
</reference>
<protein>
    <submittedName>
        <fullName evidence="3">Distal membrane arm assembly component 1</fullName>
    </submittedName>
</protein>
<sequence length="112" mass="11530">MGSSFSSSSEFPAQDSTAALTASSSNPPAKAAVSASSAQDPVLKNCWSCRVLSGSTLLGAGTYVYFVARRPLKQGFPPGPGTVVQMVTGISERERAGERMEWGGCGRVQVGG</sequence>
<dbReference type="Proteomes" id="UP000002494">
    <property type="component" value="Chromosome 5"/>
</dbReference>
<accession>A0ABK0L7U9</accession>
<proteinExistence type="evidence at protein level"/>
<dbReference type="Pfam" id="PF15055">
    <property type="entry name" value="DMAC1_Dmo2"/>
    <property type="match status" value="1"/>
</dbReference>
<feature type="compositionally biased region" description="Polar residues" evidence="1">
    <location>
        <begin position="10"/>
        <end position="21"/>
    </location>
</feature>
<organism evidence="3 4">
    <name type="scientific">Rattus norvegicus</name>
    <name type="common">Rat</name>
    <dbReference type="NCBI Taxonomy" id="10116"/>
    <lineage>
        <taxon>Eukaryota</taxon>
        <taxon>Metazoa</taxon>
        <taxon>Chordata</taxon>
        <taxon>Craniata</taxon>
        <taxon>Vertebrata</taxon>
        <taxon>Euteleostomi</taxon>
        <taxon>Mammalia</taxon>
        <taxon>Eutheria</taxon>
        <taxon>Euarchontoglires</taxon>
        <taxon>Glires</taxon>
        <taxon>Rodentia</taxon>
        <taxon>Myomorpha</taxon>
        <taxon>Muroidea</taxon>
        <taxon>Muridae</taxon>
        <taxon>Murinae</taxon>
        <taxon>Rattus</taxon>
    </lineage>
</organism>
<reference evidence="3" key="3">
    <citation type="submission" date="2025-09" db="UniProtKB">
        <authorList>
            <consortium name="Ensembl"/>
        </authorList>
    </citation>
    <scope>IDENTIFICATION</scope>
    <source>
        <strain evidence="3">Brown Norway</strain>
    </source>
</reference>
<dbReference type="RGD" id="1309148">
    <property type="gene designation" value="Dmac1"/>
</dbReference>
<dbReference type="Ensembl" id="ENSRNOT00000141045.1">
    <property type="protein sequence ID" value="ENSRNOP00000100679.1"/>
    <property type="gene ID" value="ENSRNOG00000023946.7"/>
</dbReference>
<dbReference type="InterPro" id="IPR028036">
    <property type="entry name" value="DMAC1-like_dom"/>
</dbReference>
<dbReference type="PANTHER" id="PTHR36469:SF1">
    <property type="entry name" value="DISTAL MEMBRANE-ARM ASSEMBLY COMPLEX PROTEIN 1"/>
    <property type="match status" value="1"/>
</dbReference>
<evidence type="ECO:0007829" key="5">
    <source>
        <dbReference type="PeptideAtlas" id="A0ABK0L7U9"/>
    </source>
</evidence>
<name>A0ABK0L7U9_RAT</name>
<evidence type="ECO:0000256" key="1">
    <source>
        <dbReference type="SAM" id="MobiDB-lite"/>
    </source>
</evidence>
<feature type="region of interest" description="Disordered" evidence="1">
    <location>
        <begin position="1"/>
        <end position="40"/>
    </location>
</feature>
<evidence type="ECO:0000259" key="2">
    <source>
        <dbReference type="Pfam" id="PF15055"/>
    </source>
</evidence>
<dbReference type="GeneTree" id="ENSGT00390000003343"/>
<dbReference type="PANTHER" id="PTHR36469">
    <property type="entry name" value="DISTAL MEMBRANE-ARM ASSEMBLY COMPLEX PROTEIN 1"/>
    <property type="match status" value="1"/>
</dbReference>
<feature type="compositionally biased region" description="Low complexity" evidence="1">
    <location>
        <begin position="22"/>
        <end position="38"/>
    </location>
</feature>
<evidence type="ECO:0000313" key="4">
    <source>
        <dbReference type="Proteomes" id="UP000002494"/>
    </source>
</evidence>